<dbReference type="GO" id="GO:0030435">
    <property type="term" value="P:sporulation resulting in formation of a cellular spore"/>
    <property type="evidence" value="ECO:0007669"/>
    <property type="project" value="InterPro"/>
</dbReference>
<dbReference type="InterPro" id="IPR013486">
    <property type="entry name" value="SpoIID/LytB"/>
</dbReference>
<proteinExistence type="predicted"/>
<dbReference type="AlphaFoldDB" id="Q0AUD9"/>
<evidence type="ECO:0000313" key="2">
    <source>
        <dbReference type="EMBL" id="ABI69665.1"/>
    </source>
</evidence>
<dbReference type="eggNOG" id="COG2385">
    <property type="taxonomic scope" value="Bacteria"/>
</dbReference>
<protein>
    <submittedName>
        <fullName evidence="2">Stage II sporulation protein D</fullName>
    </submittedName>
</protein>
<evidence type="ECO:0000259" key="1">
    <source>
        <dbReference type="Pfam" id="PF08486"/>
    </source>
</evidence>
<dbReference type="InterPro" id="IPR051922">
    <property type="entry name" value="Bact_Sporulation_Assoc"/>
</dbReference>
<gene>
    <name evidence="2" type="ordered locus">Swol_2376</name>
</gene>
<dbReference type="PANTHER" id="PTHR30032">
    <property type="entry name" value="N-ACETYLMURAMOYL-L-ALANINE AMIDASE-RELATED"/>
    <property type="match status" value="1"/>
</dbReference>
<accession>Q0AUD9</accession>
<organism evidence="2 3">
    <name type="scientific">Syntrophomonas wolfei subsp. wolfei (strain DSM 2245B / Goettingen)</name>
    <dbReference type="NCBI Taxonomy" id="335541"/>
    <lineage>
        <taxon>Bacteria</taxon>
        <taxon>Bacillati</taxon>
        <taxon>Bacillota</taxon>
        <taxon>Clostridia</taxon>
        <taxon>Eubacteriales</taxon>
        <taxon>Syntrophomonadaceae</taxon>
        <taxon>Syntrophomonas</taxon>
    </lineage>
</organism>
<dbReference type="EMBL" id="CP000448">
    <property type="protein sequence ID" value="ABI69665.1"/>
    <property type="molecule type" value="Genomic_DNA"/>
</dbReference>
<dbReference type="Proteomes" id="UP000001968">
    <property type="component" value="Chromosome"/>
</dbReference>
<dbReference type="PANTHER" id="PTHR30032:SF4">
    <property type="entry name" value="AMIDASE ENHANCER"/>
    <property type="match status" value="1"/>
</dbReference>
<dbReference type="Pfam" id="PF08486">
    <property type="entry name" value="SpoIID"/>
    <property type="match status" value="1"/>
</dbReference>
<dbReference type="NCBIfam" id="TIGR02870">
    <property type="entry name" value="spore_II_D"/>
    <property type="match status" value="1"/>
</dbReference>
<dbReference type="InterPro" id="IPR013693">
    <property type="entry name" value="SpoIID/LytB_N"/>
</dbReference>
<reference evidence="3" key="1">
    <citation type="journal article" date="2010" name="Environ. Microbiol.">
        <title>The genome of Syntrophomonas wolfei: new insights into syntrophic metabolism and biohydrogen production.</title>
        <authorList>
            <person name="Sieber J.R."/>
            <person name="Sims D.R."/>
            <person name="Han C."/>
            <person name="Kim E."/>
            <person name="Lykidis A."/>
            <person name="Lapidus A.L."/>
            <person name="McDonnald E."/>
            <person name="Rohlin L."/>
            <person name="Culley D.E."/>
            <person name="Gunsalus R."/>
            <person name="McInerney M.J."/>
        </authorList>
    </citation>
    <scope>NUCLEOTIDE SEQUENCE [LARGE SCALE GENOMIC DNA]</scope>
    <source>
        <strain evidence="3">DSM 2245B / Goettingen</strain>
    </source>
</reference>
<feature type="domain" description="Sporulation stage II protein D amidase enhancer LytB N-terminal" evidence="1">
    <location>
        <begin position="27"/>
        <end position="131"/>
    </location>
</feature>
<dbReference type="KEGG" id="swo:Swol_2376"/>
<dbReference type="NCBIfam" id="TIGR02669">
    <property type="entry name" value="SpoIID_LytB"/>
    <property type="match status" value="1"/>
</dbReference>
<keyword evidence="3" id="KW-1185">Reference proteome</keyword>
<dbReference type="InterPro" id="IPR014225">
    <property type="entry name" value="Spore_II_D_firmicutes"/>
</dbReference>
<dbReference type="STRING" id="335541.Swol_2376"/>
<name>Q0AUD9_SYNWW</name>
<evidence type="ECO:0000313" key="3">
    <source>
        <dbReference type="Proteomes" id="UP000001968"/>
    </source>
</evidence>
<dbReference type="HOGENOM" id="CLU_021203_1_1_9"/>
<dbReference type="GO" id="GO:0030288">
    <property type="term" value="C:outer membrane-bounded periplasmic space"/>
    <property type="evidence" value="ECO:0007669"/>
    <property type="project" value="TreeGrafter"/>
</dbReference>
<sequence length="291" mass="33381">MLCFTCMLIRGCKEDKQFTEPSINLYRTKENKSYKLKLEEYIQGVVAAEMPASFELEALKAQAVAARTYTFKKLIDGRKYALNADLSDNIYECQAYISWEEFGERHPQGKQQWQKKIEQACNETRGEIMLYQGEPIDALYHSTCGGRTESALESWGKDIPYLHSTTCNYCRHSKYYESIQVFSSGELQKLTGVSNAEAIKILTKTPSGRSKKLQLDDRLISAEEFRRIFQLPSTCLSLKKQKNNLLIISKGYGHGLGMCQYGANGMATQGKNYHDILGKYYKDIDFYRINY</sequence>